<comment type="similarity">
    <text evidence="2 8">Belongs to the flagella basal body rod proteins family.</text>
</comment>
<protein>
    <recommendedName>
        <fullName evidence="3 7">Flagellar basal-body rod protein FlgG</fullName>
    </recommendedName>
    <alternativeName>
        <fullName evidence="6 8">Distal rod protein</fullName>
    </alternativeName>
</protein>
<evidence type="ECO:0000259" key="9">
    <source>
        <dbReference type="Pfam" id="PF00460"/>
    </source>
</evidence>
<keyword evidence="12" id="KW-0969">Cilium</keyword>
<evidence type="ECO:0000313" key="12">
    <source>
        <dbReference type="EMBL" id="MBB3924951.1"/>
    </source>
</evidence>
<evidence type="ECO:0000259" key="11">
    <source>
        <dbReference type="Pfam" id="PF22692"/>
    </source>
</evidence>
<name>A0A7W6BH69_9SPHN</name>
<comment type="caution">
    <text evidence="12">The sequence shown here is derived from an EMBL/GenBank/DDBJ whole genome shotgun (WGS) entry which is preliminary data.</text>
</comment>
<dbReference type="SUPFAM" id="SSF117143">
    <property type="entry name" value="Flagellar hook protein flgE"/>
    <property type="match status" value="1"/>
</dbReference>
<dbReference type="EMBL" id="JACIDT010000002">
    <property type="protein sequence ID" value="MBB3924951.1"/>
    <property type="molecule type" value="Genomic_DNA"/>
</dbReference>
<dbReference type="GO" id="GO:0071978">
    <property type="term" value="P:bacterial-type flagellum-dependent swarming motility"/>
    <property type="evidence" value="ECO:0007669"/>
    <property type="project" value="TreeGrafter"/>
</dbReference>
<evidence type="ECO:0000256" key="3">
    <source>
        <dbReference type="ARBA" id="ARBA00017948"/>
    </source>
</evidence>
<dbReference type="InterPro" id="IPR010930">
    <property type="entry name" value="Flg_bb/hook_C_dom"/>
</dbReference>
<dbReference type="RefSeq" id="WP_188070519.1">
    <property type="nucleotide sequence ID" value="NZ_BSPS01000022.1"/>
</dbReference>
<keyword evidence="12" id="KW-0966">Cell projection</keyword>
<dbReference type="InterPro" id="IPR012834">
    <property type="entry name" value="FlgG_G_neg"/>
</dbReference>
<dbReference type="InterPro" id="IPR053967">
    <property type="entry name" value="LlgE_F_G-like_D1"/>
</dbReference>
<evidence type="ECO:0000256" key="8">
    <source>
        <dbReference type="RuleBase" id="RU362116"/>
    </source>
</evidence>
<evidence type="ECO:0000256" key="7">
    <source>
        <dbReference type="NCBIfam" id="TIGR02488"/>
    </source>
</evidence>
<dbReference type="GO" id="GO:0009426">
    <property type="term" value="C:bacterial-type flagellum basal body, distal rod"/>
    <property type="evidence" value="ECO:0007669"/>
    <property type="project" value="UniProtKB-UniRule"/>
</dbReference>
<keyword evidence="4 8" id="KW-0975">Bacterial flagellum</keyword>
<dbReference type="PANTHER" id="PTHR30435">
    <property type="entry name" value="FLAGELLAR PROTEIN"/>
    <property type="match status" value="1"/>
</dbReference>
<dbReference type="Proteomes" id="UP000571950">
    <property type="component" value="Unassembled WGS sequence"/>
</dbReference>
<reference evidence="12 13" key="1">
    <citation type="submission" date="2020-08" db="EMBL/GenBank/DDBJ databases">
        <title>Genomic Encyclopedia of Type Strains, Phase IV (KMG-IV): sequencing the most valuable type-strain genomes for metagenomic binning, comparative biology and taxonomic classification.</title>
        <authorList>
            <person name="Goeker M."/>
        </authorList>
    </citation>
    <scope>NUCLEOTIDE SEQUENCE [LARGE SCALE GENOMIC DNA]</scope>
    <source>
        <strain evidence="12 13">DSM 26189</strain>
    </source>
</reference>
<evidence type="ECO:0000259" key="10">
    <source>
        <dbReference type="Pfam" id="PF06429"/>
    </source>
</evidence>
<keyword evidence="13" id="KW-1185">Reference proteome</keyword>
<dbReference type="InterPro" id="IPR001444">
    <property type="entry name" value="Flag_bb_rod_N"/>
</dbReference>
<dbReference type="Pfam" id="PF06429">
    <property type="entry name" value="Flg_bbr_C"/>
    <property type="match status" value="1"/>
</dbReference>
<evidence type="ECO:0000313" key="13">
    <source>
        <dbReference type="Proteomes" id="UP000571950"/>
    </source>
</evidence>
<feature type="domain" description="Flagellar basal body rod protein N-terminal" evidence="9">
    <location>
        <begin position="6"/>
        <end position="36"/>
    </location>
</feature>
<gene>
    <name evidence="12" type="ORF">GGR43_000652</name>
</gene>
<evidence type="ECO:0000256" key="1">
    <source>
        <dbReference type="ARBA" id="ARBA00004117"/>
    </source>
</evidence>
<evidence type="ECO:0000256" key="5">
    <source>
        <dbReference type="ARBA" id="ARBA00025933"/>
    </source>
</evidence>
<feature type="domain" description="Flagellar basal-body/hook protein C-terminal" evidence="10">
    <location>
        <begin position="216"/>
        <end position="260"/>
    </location>
</feature>
<keyword evidence="12" id="KW-0282">Flagellum</keyword>
<dbReference type="InterPro" id="IPR037925">
    <property type="entry name" value="FlgE/F/G-like"/>
</dbReference>
<dbReference type="PANTHER" id="PTHR30435:SF19">
    <property type="entry name" value="FLAGELLAR BASAL-BODY ROD PROTEIN FLGG"/>
    <property type="match status" value="1"/>
</dbReference>
<dbReference type="PROSITE" id="PS00588">
    <property type="entry name" value="FLAGELLA_BB_ROD"/>
    <property type="match status" value="1"/>
</dbReference>
<dbReference type="InterPro" id="IPR020013">
    <property type="entry name" value="Flagellar_FlgE/F/G"/>
</dbReference>
<dbReference type="NCBIfam" id="TIGR03506">
    <property type="entry name" value="FlgEFG_subfam"/>
    <property type="match status" value="2"/>
</dbReference>
<dbReference type="Pfam" id="PF22692">
    <property type="entry name" value="LlgE_F_G_D1"/>
    <property type="match status" value="1"/>
</dbReference>
<evidence type="ECO:0000256" key="2">
    <source>
        <dbReference type="ARBA" id="ARBA00009677"/>
    </source>
</evidence>
<evidence type="ECO:0000256" key="4">
    <source>
        <dbReference type="ARBA" id="ARBA00023143"/>
    </source>
</evidence>
<accession>A0A7W6BH69</accession>
<dbReference type="InterPro" id="IPR019776">
    <property type="entry name" value="Flagellar_basal_body_rod_CS"/>
</dbReference>
<comment type="subunit">
    <text evidence="5 8">The basal body constitutes a major portion of the flagellar organelle and consists of four rings (L,P,S, and M) mounted on a central rod. The rod consists of about 26 subunits of FlgG in the distal portion, and FlgB, FlgC and FlgF are thought to build up the proximal portion of the rod with about 6 subunits each.</text>
</comment>
<organism evidence="12 13">
    <name type="scientific">Sphingobium jiangsuense</name>
    <dbReference type="NCBI Taxonomy" id="870476"/>
    <lineage>
        <taxon>Bacteria</taxon>
        <taxon>Pseudomonadati</taxon>
        <taxon>Pseudomonadota</taxon>
        <taxon>Alphaproteobacteria</taxon>
        <taxon>Sphingomonadales</taxon>
        <taxon>Sphingomonadaceae</taxon>
        <taxon>Sphingobium</taxon>
    </lineage>
</organism>
<dbReference type="NCBIfam" id="TIGR02488">
    <property type="entry name" value="flgG_G_neg"/>
    <property type="match status" value="1"/>
</dbReference>
<comment type="subcellular location">
    <subcellularLocation>
        <location evidence="1 8">Bacterial flagellum basal body</location>
    </subcellularLocation>
</comment>
<dbReference type="Pfam" id="PF00460">
    <property type="entry name" value="Flg_bb_rod"/>
    <property type="match status" value="1"/>
</dbReference>
<proteinExistence type="inferred from homology"/>
<sequence length="263" mass="27316">MTNAALHVARTGLDAQNTKMQVIANNLANVNTTGFKKDRADFQTLAYQQLVAAGAASDTENKFATGLSLGTGVSIAGTSKIMTQGTVTPTGNSLDLAIQGNGFFQLQRPDGTIAYTRDGSFTQTAEGTLVNSDGLPVIPQIQIPEGTTGITIGTDGMVSATVAGQSEPTQLGQIELASFTNPAGLQSIGDNLMLETAASGAPQVGVAGLEGRGTIAQGSLEGSNINIVEELVDMIETQRGYEVNSKMIKATDEMLQYVNQQIS</sequence>
<dbReference type="AlphaFoldDB" id="A0A7W6BH69"/>
<evidence type="ECO:0000256" key="6">
    <source>
        <dbReference type="ARBA" id="ARBA00032912"/>
    </source>
</evidence>
<feature type="domain" description="Flagellar hook protein FlgE/F/G-like D1" evidence="11">
    <location>
        <begin position="97"/>
        <end position="160"/>
    </location>
</feature>